<comment type="cofactor">
    <cofactor evidence="2 10">
        <name>Ca(2+)</name>
        <dbReference type="ChEBI" id="CHEBI:29108"/>
    </cofactor>
</comment>
<keyword evidence="9 10" id="KW-0456">Lyase</keyword>
<sequence>MNFKHSLLGALALVCLSQGAEAANRPKGWVTICKEGASCSVAANTNVAFGRADQFIYKVLSGSFICSEATFGSKIAGGVNECSVASATSSSSSAPSSSSSSSKSSSSSSSTPSSSSSSKSSSSSSSSNAACKPGAISGTVDCGGITVGTSCDGQSESQQAVFNLADGAVLKNVHIKAGGGADGIHCQGNCTLENVVWDGVCEDAATMHGGSGKVMKVIGGSATLADDKIFQHNGKGSTINLSNFQTYQRVQRLWASCGNCSSNGGPRYFVANGVTMNGPVTKPDGTAGYVLRLNSNYGDKATVRNMRIKGYSVGNPKVCVQAIGVQPGEAQVNNGEFWNTAYCDISKSDVTSF</sequence>
<comment type="similarity">
    <text evidence="4 10">Belongs to the polysaccharide lyase 3 family.</text>
</comment>
<comment type="caution">
    <text evidence="12">The sequence shown here is derived from an EMBL/GenBank/DDBJ whole genome shotgun (WGS) entry which is preliminary data.</text>
</comment>
<evidence type="ECO:0000256" key="3">
    <source>
        <dbReference type="ARBA" id="ARBA00004613"/>
    </source>
</evidence>
<name>A0ABU6K6T4_9RHOO</name>
<proteinExistence type="inferred from homology"/>
<evidence type="ECO:0000256" key="10">
    <source>
        <dbReference type="RuleBase" id="RU367009"/>
    </source>
</evidence>
<evidence type="ECO:0000256" key="4">
    <source>
        <dbReference type="ARBA" id="ARBA00006463"/>
    </source>
</evidence>
<evidence type="ECO:0000256" key="9">
    <source>
        <dbReference type="ARBA" id="ARBA00023239"/>
    </source>
</evidence>
<dbReference type="SUPFAM" id="SSF51126">
    <property type="entry name" value="Pectin lyase-like"/>
    <property type="match status" value="1"/>
</dbReference>
<evidence type="ECO:0000256" key="1">
    <source>
        <dbReference type="ARBA" id="ARBA00000695"/>
    </source>
</evidence>
<dbReference type="InterPro" id="IPR011050">
    <property type="entry name" value="Pectin_lyase_fold/virulence"/>
</dbReference>
<gene>
    <name evidence="12" type="ORF">VVD49_16875</name>
</gene>
<keyword evidence="7 10" id="KW-0732">Signal</keyword>
<comment type="catalytic activity">
    <reaction evidence="1 10">
        <text>Eliminative cleavage of (1-&gt;4)-alpha-D-galacturonan to give oligosaccharides with 4-deoxy-alpha-D-galact-4-enuronosyl groups at their non-reducing ends.</text>
        <dbReference type="EC" id="4.2.2.2"/>
    </reaction>
</comment>
<dbReference type="Gene3D" id="2.160.20.10">
    <property type="entry name" value="Single-stranded right-handed beta-helix, Pectin lyase-like"/>
    <property type="match status" value="1"/>
</dbReference>
<comment type="subcellular location">
    <subcellularLocation>
        <location evidence="3 10">Secreted</location>
    </subcellularLocation>
</comment>
<dbReference type="InterPro" id="IPR004898">
    <property type="entry name" value="Pectate_lyase_PlyH/PlyE-like"/>
</dbReference>
<feature type="chain" id="PRO_5044971211" description="Pectate lyase" evidence="10">
    <location>
        <begin position="23"/>
        <end position="353"/>
    </location>
</feature>
<evidence type="ECO:0000256" key="5">
    <source>
        <dbReference type="ARBA" id="ARBA00012272"/>
    </source>
</evidence>
<evidence type="ECO:0000313" key="13">
    <source>
        <dbReference type="Proteomes" id="UP001331561"/>
    </source>
</evidence>
<keyword evidence="8 10" id="KW-0106">Calcium</keyword>
<feature type="region of interest" description="Disordered" evidence="11">
    <location>
        <begin position="89"/>
        <end position="129"/>
    </location>
</feature>
<accession>A0ABU6K6T4</accession>
<dbReference type="InterPro" id="IPR012334">
    <property type="entry name" value="Pectin_lyas_fold"/>
</dbReference>
<evidence type="ECO:0000256" key="8">
    <source>
        <dbReference type="ARBA" id="ARBA00022837"/>
    </source>
</evidence>
<reference evidence="12 13" key="1">
    <citation type="submission" date="2024-01" db="EMBL/GenBank/DDBJ databases">
        <title>Uliginosibacterium soil sp. nov.</title>
        <authorList>
            <person name="Lv Y."/>
        </authorList>
    </citation>
    <scope>NUCLEOTIDE SEQUENCE [LARGE SCALE GENOMIC DNA]</scope>
    <source>
        <strain evidence="12 13">H3</strain>
    </source>
</reference>
<evidence type="ECO:0000256" key="6">
    <source>
        <dbReference type="ARBA" id="ARBA00022525"/>
    </source>
</evidence>
<dbReference type="GO" id="GO:0030570">
    <property type="term" value="F:pectate lyase activity"/>
    <property type="evidence" value="ECO:0007669"/>
    <property type="project" value="UniProtKB-EC"/>
</dbReference>
<dbReference type="PANTHER" id="PTHR33407">
    <property type="entry name" value="PECTATE LYASE F-RELATED"/>
    <property type="match status" value="1"/>
</dbReference>
<dbReference type="RefSeq" id="WP_327600375.1">
    <property type="nucleotide sequence ID" value="NZ_JAYXHS010000003.1"/>
</dbReference>
<dbReference type="Pfam" id="PF03211">
    <property type="entry name" value="Pectate_lyase"/>
    <property type="match status" value="1"/>
</dbReference>
<dbReference type="PANTHER" id="PTHR33407:SF9">
    <property type="entry name" value="PECTATE LYASE F-RELATED"/>
    <property type="match status" value="1"/>
</dbReference>
<feature type="signal peptide" evidence="10">
    <location>
        <begin position="1"/>
        <end position="22"/>
    </location>
</feature>
<keyword evidence="6 10" id="KW-0964">Secreted</keyword>
<organism evidence="12 13">
    <name type="scientific">Uliginosibacterium silvisoli</name>
    <dbReference type="NCBI Taxonomy" id="3114758"/>
    <lineage>
        <taxon>Bacteria</taxon>
        <taxon>Pseudomonadati</taxon>
        <taxon>Pseudomonadota</taxon>
        <taxon>Betaproteobacteria</taxon>
        <taxon>Rhodocyclales</taxon>
        <taxon>Zoogloeaceae</taxon>
        <taxon>Uliginosibacterium</taxon>
    </lineage>
</organism>
<protein>
    <recommendedName>
        <fullName evidence="5 10">Pectate lyase</fullName>
        <ecNumber evidence="5 10">4.2.2.2</ecNumber>
    </recommendedName>
</protein>
<evidence type="ECO:0000256" key="7">
    <source>
        <dbReference type="ARBA" id="ARBA00022729"/>
    </source>
</evidence>
<evidence type="ECO:0000256" key="2">
    <source>
        <dbReference type="ARBA" id="ARBA00001913"/>
    </source>
</evidence>
<evidence type="ECO:0000313" key="12">
    <source>
        <dbReference type="EMBL" id="MEC5387406.1"/>
    </source>
</evidence>
<keyword evidence="13" id="KW-1185">Reference proteome</keyword>
<feature type="compositionally biased region" description="Low complexity" evidence="11">
    <location>
        <begin position="89"/>
        <end position="127"/>
    </location>
</feature>
<comment type="function">
    <text evidence="10">Catalyzes the depolymerization of both polygalacturonate and pectins of methyl esterification degree from 22 to 89%, with an endo mode of action. In contrast to the majority of pectate lyases, displays high activity on highly methylated pectins.</text>
</comment>
<evidence type="ECO:0000256" key="11">
    <source>
        <dbReference type="SAM" id="MobiDB-lite"/>
    </source>
</evidence>
<dbReference type="EMBL" id="JAYXHS010000003">
    <property type="protein sequence ID" value="MEC5387406.1"/>
    <property type="molecule type" value="Genomic_DNA"/>
</dbReference>
<dbReference type="Proteomes" id="UP001331561">
    <property type="component" value="Unassembled WGS sequence"/>
</dbReference>
<dbReference type="EC" id="4.2.2.2" evidence="5 10"/>